<dbReference type="EMBL" id="JBHSBM010000009">
    <property type="protein sequence ID" value="MFC4057222.1"/>
    <property type="molecule type" value="Genomic_DNA"/>
</dbReference>
<evidence type="ECO:0000256" key="1">
    <source>
        <dbReference type="SAM" id="Phobius"/>
    </source>
</evidence>
<gene>
    <name evidence="2" type="ORF">ACFOWE_02885</name>
</gene>
<name>A0ABV8I2E9_9ACTN</name>
<organism evidence="2 3">
    <name type="scientific">Planomonospora corallina</name>
    <dbReference type="NCBI Taxonomy" id="1806052"/>
    <lineage>
        <taxon>Bacteria</taxon>
        <taxon>Bacillati</taxon>
        <taxon>Actinomycetota</taxon>
        <taxon>Actinomycetes</taxon>
        <taxon>Streptosporangiales</taxon>
        <taxon>Streptosporangiaceae</taxon>
        <taxon>Planomonospora</taxon>
    </lineage>
</organism>
<feature type="transmembrane region" description="Helical" evidence="1">
    <location>
        <begin position="67"/>
        <end position="87"/>
    </location>
</feature>
<proteinExistence type="predicted"/>
<keyword evidence="1" id="KW-1133">Transmembrane helix</keyword>
<dbReference type="RefSeq" id="WP_377285179.1">
    <property type="nucleotide sequence ID" value="NZ_JBHSBM010000009.1"/>
</dbReference>
<reference evidence="3" key="1">
    <citation type="journal article" date="2019" name="Int. J. Syst. Evol. Microbiol.">
        <title>The Global Catalogue of Microorganisms (GCM) 10K type strain sequencing project: providing services to taxonomists for standard genome sequencing and annotation.</title>
        <authorList>
            <consortium name="The Broad Institute Genomics Platform"/>
            <consortium name="The Broad Institute Genome Sequencing Center for Infectious Disease"/>
            <person name="Wu L."/>
            <person name="Ma J."/>
        </authorList>
    </citation>
    <scope>NUCLEOTIDE SEQUENCE [LARGE SCALE GENOMIC DNA]</scope>
    <source>
        <strain evidence="3">TBRC 4489</strain>
    </source>
</reference>
<comment type="caution">
    <text evidence="2">The sequence shown here is derived from an EMBL/GenBank/DDBJ whole genome shotgun (WGS) entry which is preliminary data.</text>
</comment>
<keyword evidence="1" id="KW-0812">Transmembrane</keyword>
<keyword evidence="3" id="KW-1185">Reference proteome</keyword>
<protein>
    <submittedName>
        <fullName evidence="2">Uncharacterized protein</fullName>
    </submittedName>
</protein>
<dbReference type="Proteomes" id="UP001595850">
    <property type="component" value="Unassembled WGS sequence"/>
</dbReference>
<accession>A0ABV8I2E9</accession>
<sequence>MSRRSLFLWAAALVVAPAPALFSWMSGLLGWGGGERSFLWMSSGWCTGYAINDEIRGLLAPVRALPLLWFGSAPLVGAAFAGWWLSIRVPDGTVQLLIMVFPGKEQKPVIHR</sequence>
<keyword evidence="1" id="KW-0472">Membrane</keyword>
<evidence type="ECO:0000313" key="2">
    <source>
        <dbReference type="EMBL" id="MFC4057222.1"/>
    </source>
</evidence>
<evidence type="ECO:0000313" key="3">
    <source>
        <dbReference type="Proteomes" id="UP001595850"/>
    </source>
</evidence>